<accession>A0ACC2USE7</accession>
<name>A0ACC2USE7_9FUNG</name>
<keyword evidence="2" id="KW-1185">Reference proteome</keyword>
<proteinExistence type="predicted"/>
<evidence type="ECO:0000313" key="1">
    <source>
        <dbReference type="EMBL" id="KAJ9089763.1"/>
    </source>
</evidence>
<evidence type="ECO:0000313" key="2">
    <source>
        <dbReference type="Proteomes" id="UP001165960"/>
    </source>
</evidence>
<gene>
    <name evidence="1" type="ORF">DSO57_1009514</name>
</gene>
<sequence length="100" mass="11420">MPQTELTRTALLENNFNPADLLNLPSSLDTLQCLLLAQFYVNHSYTKKFAVKIFCFANRLLPLLGLHTNPLSSSQWLERTLALQAEDLGFYHLSIGHRNF</sequence>
<reference evidence="1" key="1">
    <citation type="submission" date="2022-04" db="EMBL/GenBank/DDBJ databases">
        <title>Genome of the entomopathogenic fungus Entomophthora muscae.</title>
        <authorList>
            <person name="Elya C."/>
            <person name="Lovett B.R."/>
            <person name="Lee E."/>
            <person name="Macias A.M."/>
            <person name="Hajek A.E."/>
            <person name="De Bivort B.L."/>
            <person name="Kasson M.T."/>
            <person name="De Fine Licht H.H."/>
            <person name="Stajich J.E."/>
        </authorList>
    </citation>
    <scope>NUCLEOTIDE SEQUENCE</scope>
    <source>
        <strain evidence="1">Berkeley</strain>
    </source>
</reference>
<comment type="caution">
    <text evidence="1">The sequence shown here is derived from an EMBL/GenBank/DDBJ whole genome shotgun (WGS) entry which is preliminary data.</text>
</comment>
<dbReference type="EMBL" id="QTSX02000030">
    <property type="protein sequence ID" value="KAJ9089763.1"/>
    <property type="molecule type" value="Genomic_DNA"/>
</dbReference>
<protein>
    <submittedName>
        <fullName evidence="1">Uncharacterized protein</fullName>
    </submittedName>
</protein>
<dbReference type="Proteomes" id="UP001165960">
    <property type="component" value="Unassembled WGS sequence"/>
</dbReference>
<organism evidence="1 2">
    <name type="scientific">Entomophthora muscae</name>
    <dbReference type="NCBI Taxonomy" id="34485"/>
    <lineage>
        <taxon>Eukaryota</taxon>
        <taxon>Fungi</taxon>
        <taxon>Fungi incertae sedis</taxon>
        <taxon>Zoopagomycota</taxon>
        <taxon>Entomophthoromycotina</taxon>
        <taxon>Entomophthoromycetes</taxon>
        <taxon>Entomophthorales</taxon>
        <taxon>Entomophthoraceae</taxon>
        <taxon>Entomophthora</taxon>
    </lineage>
</organism>